<accession>A0A816IQN5</accession>
<organism evidence="1">
    <name type="scientific">Brassica napus</name>
    <name type="common">Rape</name>
    <dbReference type="NCBI Taxonomy" id="3708"/>
    <lineage>
        <taxon>Eukaryota</taxon>
        <taxon>Viridiplantae</taxon>
        <taxon>Streptophyta</taxon>
        <taxon>Embryophyta</taxon>
        <taxon>Tracheophyta</taxon>
        <taxon>Spermatophyta</taxon>
        <taxon>Magnoliopsida</taxon>
        <taxon>eudicotyledons</taxon>
        <taxon>Gunneridae</taxon>
        <taxon>Pentapetalae</taxon>
        <taxon>rosids</taxon>
        <taxon>malvids</taxon>
        <taxon>Brassicales</taxon>
        <taxon>Brassicaceae</taxon>
        <taxon>Brassiceae</taxon>
        <taxon>Brassica</taxon>
    </lineage>
</organism>
<reference evidence="1" key="1">
    <citation type="submission" date="2021-01" db="EMBL/GenBank/DDBJ databases">
        <authorList>
            <consortium name="Genoscope - CEA"/>
            <person name="William W."/>
        </authorList>
    </citation>
    <scope>NUCLEOTIDE SEQUENCE</scope>
</reference>
<evidence type="ECO:0000313" key="1">
    <source>
        <dbReference type="EMBL" id="CAF1716821.1"/>
    </source>
</evidence>
<dbReference type="AlphaFoldDB" id="A0A816IQN5"/>
<name>A0A816IQN5_BRANA</name>
<dbReference type="EMBL" id="HG994373">
    <property type="protein sequence ID" value="CAF1716821.1"/>
    <property type="molecule type" value="Genomic_DNA"/>
</dbReference>
<protein>
    <submittedName>
        <fullName evidence="1">(rape) hypothetical protein</fullName>
    </submittedName>
</protein>
<dbReference type="Proteomes" id="UP001295469">
    <property type="component" value="Chromosome C09"/>
</dbReference>
<sequence length="96" mass="10618">MYVRSTKEVVATMILSNDGCFGDDGATTENTLRSKRKISKGRLGGVLGQFVCKRTKEVYMPASQILDYSIVYKDEDSLVLSNLSYSQRSVCAPKPT</sequence>
<gene>
    <name evidence="1" type="ORF">DARMORV10_C09P10150.1</name>
</gene>
<proteinExistence type="predicted"/>